<keyword evidence="1" id="KW-0812">Transmembrane</keyword>
<evidence type="ECO:0000259" key="2">
    <source>
        <dbReference type="Pfam" id="PF14317"/>
    </source>
</evidence>
<feature type="transmembrane region" description="Helical" evidence="1">
    <location>
        <begin position="376"/>
        <end position="399"/>
    </location>
</feature>
<proteinExistence type="predicted"/>
<evidence type="ECO:0000256" key="1">
    <source>
        <dbReference type="SAM" id="Phobius"/>
    </source>
</evidence>
<protein>
    <recommendedName>
        <fullName evidence="2">YcxB-like C-terminal domain-containing protein</fullName>
    </recommendedName>
</protein>
<sequence length="633" mass="72649">MEQTKYTFHFTEKELREFSLRAVADVYCKRPSLWLILLILCAVDFLIVPVFSIVLLIFLLSAVAFDVVRTCRFLKKEHLLERRIMWVEDGMLKCSAFGYSEIPCSRITAIRKTRNILMLGYPQAKKRFAWYPMPLRVFENEQELEAFLNLIRNPANYAPFPDAMGREAQEMAPGQQTASSGEQPGTFRFSFFMEQEKWIWIYREAIGVINGGTLGFPRSQMLVTGIYAVIFIVGTLCWYLFTDAPNAWFPVILFVLLFSANLVKWKGNPEQGIRRRLKAGDVQNDIYGPWEIELMEDGIIERIGGGSKSFLPWEDFGWVVETEYLFFLFKRNRTQFIPIPKENMVSAGQAADMCALCGSKGLVYTPGKRAKYWPGWVLGIVIGILMLLAVLGAAGFVLYRNTRLIRESLENPVYETVPGWEEEFRPEDYPEYVPLDTQVKVLSSMGLEVPEETVESARSVMEEQRMRAYVEGYPYTWLLTGMGSPSYDENWNIDGYSQELYWFDFEGWDISTDYIEVLEGMLALAPGSPLDGIEDIREDTDKVDWEKGTGSVIVAFQLDGQTYSWTMDMQYDWIDGDILGVLNSILEQTDTQERFYVTGDNGQGALVFYRTPEWARQFGKATGLSMDKPVTKQ</sequence>
<dbReference type="EMBL" id="MCGH01000001">
    <property type="protein sequence ID" value="ODM08834.1"/>
    <property type="molecule type" value="Genomic_DNA"/>
</dbReference>
<keyword evidence="1" id="KW-1133">Transmembrane helix</keyword>
<keyword evidence="1" id="KW-0472">Membrane</keyword>
<dbReference type="Pfam" id="PF14317">
    <property type="entry name" value="YcxB"/>
    <property type="match status" value="1"/>
</dbReference>
<name>A0A1E3AJC8_9FIRM</name>
<gene>
    <name evidence="3" type="ORF">BEI61_00463</name>
</gene>
<feature type="transmembrane region" description="Helical" evidence="1">
    <location>
        <begin position="221"/>
        <end position="241"/>
    </location>
</feature>
<evidence type="ECO:0000313" key="4">
    <source>
        <dbReference type="Proteomes" id="UP000094067"/>
    </source>
</evidence>
<dbReference type="AlphaFoldDB" id="A0A1E3AJC8"/>
<reference evidence="3 4" key="1">
    <citation type="submission" date="2016-07" db="EMBL/GenBank/DDBJ databases">
        <title>Characterization of isolates of Eisenbergiella tayi derived from blood cultures, using whole genome sequencing.</title>
        <authorList>
            <person name="Burdz T."/>
            <person name="Wiebe D."/>
            <person name="Huynh C."/>
            <person name="Bernard K."/>
        </authorList>
    </citation>
    <scope>NUCLEOTIDE SEQUENCE [LARGE SCALE GENOMIC DNA]</scope>
    <source>
        <strain evidence="3 4">NML 110608</strain>
    </source>
</reference>
<feature type="transmembrane region" description="Helical" evidence="1">
    <location>
        <begin position="247"/>
        <end position="265"/>
    </location>
</feature>
<dbReference type="InterPro" id="IPR025588">
    <property type="entry name" value="YcxB-like_C"/>
</dbReference>
<feature type="domain" description="YcxB-like C-terminal" evidence="2">
    <location>
        <begin position="295"/>
        <end position="352"/>
    </location>
</feature>
<organism evidence="3 4">
    <name type="scientific">Eisenbergiella tayi</name>
    <dbReference type="NCBI Taxonomy" id="1432052"/>
    <lineage>
        <taxon>Bacteria</taxon>
        <taxon>Bacillati</taxon>
        <taxon>Bacillota</taxon>
        <taxon>Clostridia</taxon>
        <taxon>Lachnospirales</taxon>
        <taxon>Lachnospiraceae</taxon>
        <taxon>Eisenbergiella</taxon>
    </lineage>
</organism>
<evidence type="ECO:0000313" key="3">
    <source>
        <dbReference type="EMBL" id="ODM08834.1"/>
    </source>
</evidence>
<feature type="transmembrane region" description="Helical" evidence="1">
    <location>
        <begin position="33"/>
        <end position="65"/>
    </location>
</feature>
<accession>A0A1E3AJC8</accession>
<dbReference type="Proteomes" id="UP000094067">
    <property type="component" value="Unassembled WGS sequence"/>
</dbReference>
<dbReference type="RefSeq" id="WP_069151106.1">
    <property type="nucleotide sequence ID" value="NZ_MCGH01000001.1"/>
</dbReference>
<comment type="caution">
    <text evidence="3">The sequence shown here is derived from an EMBL/GenBank/DDBJ whole genome shotgun (WGS) entry which is preliminary data.</text>
</comment>